<dbReference type="KEGG" id="nio:NITINOP_2718"/>
<gene>
    <name evidence="2" type="ORF">NITINOP_2718</name>
</gene>
<evidence type="ECO:0000256" key="1">
    <source>
        <dbReference type="SAM" id="MobiDB-lite"/>
    </source>
</evidence>
<dbReference type="Proteomes" id="UP000066284">
    <property type="component" value="Chromosome 1"/>
</dbReference>
<dbReference type="EMBL" id="LN885086">
    <property type="protein sequence ID" value="CUQ67690.1"/>
    <property type="molecule type" value="Genomic_DNA"/>
</dbReference>
<sequence length="87" mass="9498">MDFGVSDSIQEKRPVIAAQPDAVKSKRAIVGTGKTFPLQNAVWHGKLLPNSSSRPPRRFTIHTRASSIPSERCESGRIGQSRKLLSG</sequence>
<accession>A0A0S4KWV4</accession>
<protein>
    <submittedName>
        <fullName evidence="2">Uncharacterized protein</fullName>
    </submittedName>
</protein>
<name>A0A0S4KWV4_9BACT</name>
<organism evidence="2 3">
    <name type="scientific">Candidatus Nitrospira inopinata</name>
    <dbReference type="NCBI Taxonomy" id="1715989"/>
    <lineage>
        <taxon>Bacteria</taxon>
        <taxon>Pseudomonadati</taxon>
        <taxon>Nitrospirota</taxon>
        <taxon>Nitrospiria</taxon>
        <taxon>Nitrospirales</taxon>
        <taxon>Nitrospiraceae</taxon>
        <taxon>Nitrospira</taxon>
    </lineage>
</organism>
<evidence type="ECO:0000313" key="3">
    <source>
        <dbReference type="Proteomes" id="UP000066284"/>
    </source>
</evidence>
<dbReference type="AlphaFoldDB" id="A0A0S4KWV4"/>
<reference evidence="3" key="1">
    <citation type="submission" date="2015-09" db="EMBL/GenBank/DDBJ databases">
        <authorList>
            <person name="Daims H."/>
        </authorList>
    </citation>
    <scope>NUCLEOTIDE SEQUENCE [LARGE SCALE GENOMIC DNA]</scope>
</reference>
<feature type="region of interest" description="Disordered" evidence="1">
    <location>
        <begin position="47"/>
        <end position="87"/>
    </location>
</feature>
<evidence type="ECO:0000313" key="2">
    <source>
        <dbReference type="EMBL" id="CUQ67690.1"/>
    </source>
</evidence>
<keyword evidence="3" id="KW-1185">Reference proteome</keyword>
<proteinExistence type="predicted"/>